<dbReference type="Proteomes" id="UP000732298">
    <property type="component" value="Unassembled WGS sequence"/>
</dbReference>
<dbReference type="PANTHER" id="PTHR43000">
    <property type="entry name" value="DTDP-D-GLUCOSE 4,6-DEHYDRATASE-RELATED"/>
    <property type="match status" value="1"/>
</dbReference>
<evidence type="ECO:0000313" key="3">
    <source>
        <dbReference type="Proteomes" id="UP000732298"/>
    </source>
</evidence>
<comment type="caution">
    <text evidence="2">The sequence shown here is derived from an EMBL/GenBank/DDBJ whole genome shotgun (WGS) entry which is preliminary data.</text>
</comment>
<accession>A0A8T3YI60</accession>
<dbReference type="Pfam" id="PF16363">
    <property type="entry name" value="GDP_Man_Dehyd"/>
    <property type="match status" value="1"/>
</dbReference>
<organism evidence="2 3">
    <name type="scientific">Candidatus Iainarchaeum sp</name>
    <dbReference type="NCBI Taxonomy" id="3101447"/>
    <lineage>
        <taxon>Archaea</taxon>
        <taxon>Candidatus Iainarchaeota</taxon>
        <taxon>Candidatus Iainarchaeia</taxon>
        <taxon>Candidatus Iainarchaeales</taxon>
        <taxon>Candidatus Iainarchaeaceae</taxon>
        <taxon>Candidatus Iainarchaeum</taxon>
    </lineage>
</organism>
<proteinExistence type="predicted"/>
<dbReference type="Gene3D" id="3.40.50.720">
    <property type="entry name" value="NAD(P)-binding Rossmann-like Domain"/>
    <property type="match status" value="1"/>
</dbReference>
<name>A0A8T3YI60_9ARCH</name>
<dbReference type="AlphaFoldDB" id="A0A8T3YI60"/>
<dbReference type="SUPFAM" id="SSF51735">
    <property type="entry name" value="NAD(P)-binding Rossmann-fold domains"/>
    <property type="match status" value="1"/>
</dbReference>
<reference evidence="2" key="1">
    <citation type="submission" date="2020-07" db="EMBL/GenBank/DDBJ databases">
        <title>Huge and variable diversity of episymbiotic CPR bacteria and DPANN archaea in groundwater ecosystems.</title>
        <authorList>
            <person name="He C.Y."/>
            <person name="Keren R."/>
            <person name="Whittaker M."/>
            <person name="Farag I.F."/>
            <person name="Doudna J."/>
            <person name="Cate J.H.D."/>
            <person name="Banfield J.F."/>
        </authorList>
    </citation>
    <scope>NUCLEOTIDE SEQUENCE</scope>
    <source>
        <strain evidence="2">NC_groundwater_1296_Ag_S-0.2um_52_80</strain>
    </source>
</reference>
<dbReference type="EMBL" id="JACQPB010000024">
    <property type="protein sequence ID" value="MBI4210224.1"/>
    <property type="molecule type" value="Genomic_DNA"/>
</dbReference>
<evidence type="ECO:0000259" key="1">
    <source>
        <dbReference type="Pfam" id="PF16363"/>
    </source>
</evidence>
<feature type="domain" description="NAD(P)-binding" evidence="1">
    <location>
        <begin position="11"/>
        <end position="307"/>
    </location>
</feature>
<evidence type="ECO:0000313" key="2">
    <source>
        <dbReference type="EMBL" id="MBI4210224.1"/>
    </source>
</evidence>
<protein>
    <submittedName>
        <fullName evidence="2">GDP-mannose 4,6-dehydratase</fullName>
    </submittedName>
</protein>
<gene>
    <name evidence="2" type="ORF">HY544_01815</name>
</gene>
<dbReference type="InterPro" id="IPR016040">
    <property type="entry name" value="NAD(P)-bd_dom"/>
</dbReference>
<dbReference type="InterPro" id="IPR036291">
    <property type="entry name" value="NAD(P)-bd_dom_sf"/>
</dbReference>
<sequence length="321" mass="36122">MSLYDGANVVVTGGAGFIGSALVRELVKENAHVTVVDNLFSGKKEFLAEVMGSIDFHETDILSPEFEKLLQRLGADYVFNLAALPYIPDSYLNPRSFFDVNSMGCLKVLLACKEAGVERVMQYSTSEVYGTAQRTPMDEHHPLNPLSTYAVSKVAADRLCYTLHYEGEVPVIILRQFNVFGPRETHPYIIPEIISQLSRTSSLRLGNVNARRDLTYVEDAARAAMLLMLQKNAVGQVFNSGTGIDHSVREMAEQIASAMGVENMRIQLDESRLRPLDVERLQANYFKLAQMTGWHPKTSFEHGIRKTVEWFNDNGKKWPWQ</sequence>